<keyword evidence="2" id="KW-1185">Reference proteome</keyword>
<dbReference type="EMBL" id="KZ679126">
    <property type="protein sequence ID" value="PTB81609.1"/>
    <property type="molecule type" value="Genomic_DNA"/>
</dbReference>
<protein>
    <submittedName>
        <fullName evidence="1">Uncharacterized protein</fullName>
    </submittedName>
</protein>
<organism evidence="1 2">
    <name type="scientific">Trichoderma longibrachiatum ATCC 18648</name>
    <dbReference type="NCBI Taxonomy" id="983965"/>
    <lineage>
        <taxon>Eukaryota</taxon>
        <taxon>Fungi</taxon>
        <taxon>Dikarya</taxon>
        <taxon>Ascomycota</taxon>
        <taxon>Pezizomycotina</taxon>
        <taxon>Sordariomycetes</taxon>
        <taxon>Hypocreomycetidae</taxon>
        <taxon>Hypocreales</taxon>
        <taxon>Hypocreaceae</taxon>
        <taxon>Trichoderma</taxon>
    </lineage>
</organism>
<dbReference type="AlphaFoldDB" id="A0A2T4CJ59"/>
<gene>
    <name evidence="1" type="ORF">M440DRAFT_1020146</name>
</gene>
<dbReference type="Proteomes" id="UP000240760">
    <property type="component" value="Unassembled WGS sequence"/>
</dbReference>
<reference evidence="1 2" key="1">
    <citation type="submission" date="2016-07" db="EMBL/GenBank/DDBJ databases">
        <title>Multiple horizontal gene transfer events from other fungi enriched the ability of initially mycotrophic Trichoderma (Ascomycota) to feed on dead plant biomass.</title>
        <authorList>
            <consortium name="DOE Joint Genome Institute"/>
            <person name="Aerts A."/>
            <person name="Atanasova L."/>
            <person name="Chenthamara K."/>
            <person name="Zhang J."/>
            <person name="Grujic M."/>
            <person name="Henrissat B."/>
            <person name="Kuo A."/>
            <person name="Salamov A."/>
            <person name="Lipzen A."/>
            <person name="Labutti K."/>
            <person name="Barry K."/>
            <person name="Miao Y."/>
            <person name="Rahimi M.J."/>
            <person name="Shen Q."/>
            <person name="Grigoriev I.V."/>
            <person name="Kubicek C.P."/>
            <person name="Druzhinina I.S."/>
        </authorList>
    </citation>
    <scope>NUCLEOTIDE SEQUENCE [LARGE SCALE GENOMIC DNA]</scope>
    <source>
        <strain evidence="1 2">ATCC 18648</strain>
    </source>
</reference>
<accession>A0A2T4CJ59</accession>
<proteinExistence type="predicted"/>
<evidence type="ECO:0000313" key="2">
    <source>
        <dbReference type="Proteomes" id="UP000240760"/>
    </source>
</evidence>
<sequence>MMHTVPRRLRALKSCSGARSCYEGGEAAGNQTQRRGMESRRWTVVAGRRFTPPWLRLRHAITYRCSGLKLIERVAPATLSHYRMRPPDALVRCWLERGLDDHDPCCHAMLRLFGGQCQGVVSLAVSFRFGLHFFFIRSCSCYFGDAMLAPV</sequence>
<name>A0A2T4CJ59_TRILO</name>
<evidence type="ECO:0000313" key="1">
    <source>
        <dbReference type="EMBL" id="PTB81609.1"/>
    </source>
</evidence>